<feature type="domain" description="Ketoreductase" evidence="4">
    <location>
        <begin position="12"/>
        <end position="206"/>
    </location>
</feature>
<name>A0A0J6VBC1_9HYPH</name>
<dbReference type="GO" id="GO:0016491">
    <property type="term" value="F:oxidoreductase activity"/>
    <property type="evidence" value="ECO:0007669"/>
    <property type="project" value="UniProtKB-KW"/>
</dbReference>
<dbReference type="PANTHER" id="PTHR43618:SF8">
    <property type="entry name" value="7ALPHA-HYDROXYSTEROID DEHYDROGENASE"/>
    <property type="match status" value="1"/>
</dbReference>
<evidence type="ECO:0000313" key="5">
    <source>
        <dbReference type="EMBL" id="KMO36316.1"/>
    </source>
</evidence>
<dbReference type="InterPro" id="IPR002347">
    <property type="entry name" value="SDR_fam"/>
</dbReference>
<dbReference type="Proteomes" id="UP000035929">
    <property type="component" value="Unassembled WGS sequence"/>
</dbReference>
<evidence type="ECO:0000256" key="2">
    <source>
        <dbReference type="ARBA" id="ARBA00022857"/>
    </source>
</evidence>
<dbReference type="Gene3D" id="3.40.50.720">
    <property type="entry name" value="NAD(P)-binding Rossmann-like Domain"/>
    <property type="match status" value="1"/>
</dbReference>
<dbReference type="CDD" id="cd05233">
    <property type="entry name" value="SDR_c"/>
    <property type="match status" value="1"/>
</dbReference>
<evidence type="ECO:0000259" key="4">
    <source>
        <dbReference type="SMART" id="SM00822"/>
    </source>
</evidence>
<keyword evidence="2" id="KW-0521">NADP</keyword>
<dbReference type="SMART" id="SM00822">
    <property type="entry name" value="PKS_KR"/>
    <property type="match status" value="1"/>
</dbReference>
<comment type="similarity">
    <text evidence="1">Belongs to the short-chain dehydrogenases/reductases (SDR) family.</text>
</comment>
<evidence type="ECO:0000256" key="1">
    <source>
        <dbReference type="ARBA" id="ARBA00006484"/>
    </source>
</evidence>
<evidence type="ECO:0000313" key="6">
    <source>
        <dbReference type="Proteomes" id="UP000035929"/>
    </source>
</evidence>
<dbReference type="Pfam" id="PF13561">
    <property type="entry name" value="adh_short_C2"/>
    <property type="match status" value="1"/>
</dbReference>
<dbReference type="FunFam" id="3.40.50.720:FF:000084">
    <property type="entry name" value="Short-chain dehydrogenase reductase"/>
    <property type="match status" value="1"/>
</dbReference>
<dbReference type="InterPro" id="IPR036291">
    <property type="entry name" value="NAD(P)-bd_dom_sf"/>
</dbReference>
<dbReference type="AlphaFoldDB" id="A0A0J6VBC1"/>
<dbReference type="PATRIC" id="fig|270351.6.peg.6890"/>
<dbReference type="EMBL" id="LABX01000071">
    <property type="protein sequence ID" value="KMO36316.1"/>
    <property type="molecule type" value="Genomic_DNA"/>
</dbReference>
<evidence type="ECO:0000256" key="3">
    <source>
        <dbReference type="ARBA" id="ARBA00023002"/>
    </source>
</evidence>
<sequence length="266" mass="28131">MKTADLFDIRDRAVVITGGARGLGRSMAEAMVDNGARVMLLDRSREDLDRAVDALAHRGRVEGMIVDVADREGLDEAIAKTTETFGRLDVAFANAGIAAGPGFLSTEGQRDPAGAIEAIPFELWDRVVETNLTSIFATIRAAARPMKTQRQGRIVLTASIAGLRPGAIIGTPYMVTKAAVAHLAKQAALELARYNVLVNAIVPGPFLTQLTTPELEARFAAGSPIHRAGRPDEIQGLAIYLASAASSYVTGTHIVIDGGSMLGRAD</sequence>
<protein>
    <recommendedName>
        <fullName evidence="4">Ketoreductase domain-containing protein</fullName>
    </recommendedName>
</protein>
<dbReference type="SUPFAM" id="SSF51735">
    <property type="entry name" value="NAD(P)-binding Rossmann-fold domains"/>
    <property type="match status" value="1"/>
</dbReference>
<reference evidence="5 6" key="1">
    <citation type="submission" date="2015-03" db="EMBL/GenBank/DDBJ databases">
        <title>Genome sequencing of Methylobacterium aquaticum DSM16371 type strain.</title>
        <authorList>
            <person name="Chaudhry V."/>
            <person name="Patil P.B."/>
        </authorList>
    </citation>
    <scope>NUCLEOTIDE SEQUENCE [LARGE SCALE GENOMIC DNA]</scope>
    <source>
        <strain evidence="5 6">DSM 16371</strain>
    </source>
</reference>
<dbReference type="PRINTS" id="PR00081">
    <property type="entry name" value="GDHRDH"/>
</dbReference>
<dbReference type="InterPro" id="IPR057326">
    <property type="entry name" value="KR_dom"/>
</dbReference>
<dbReference type="PRINTS" id="PR00080">
    <property type="entry name" value="SDRFAMILY"/>
</dbReference>
<proteinExistence type="inferred from homology"/>
<dbReference type="InterPro" id="IPR052178">
    <property type="entry name" value="Sec_Metab_Biosynth_SDR"/>
</dbReference>
<keyword evidence="3" id="KW-0560">Oxidoreductase</keyword>
<comment type="caution">
    <text evidence="5">The sequence shown here is derived from an EMBL/GenBank/DDBJ whole genome shotgun (WGS) entry which is preliminary data.</text>
</comment>
<gene>
    <name evidence="5" type="ORF">VP06_10050</name>
</gene>
<dbReference type="PANTHER" id="PTHR43618">
    <property type="entry name" value="7-ALPHA-HYDROXYSTEROID DEHYDROGENASE"/>
    <property type="match status" value="1"/>
</dbReference>
<organism evidence="5 6">
    <name type="scientific">Methylobacterium aquaticum</name>
    <dbReference type="NCBI Taxonomy" id="270351"/>
    <lineage>
        <taxon>Bacteria</taxon>
        <taxon>Pseudomonadati</taxon>
        <taxon>Pseudomonadota</taxon>
        <taxon>Alphaproteobacteria</taxon>
        <taxon>Hyphomicrobiales</taxon>
        <taxon>Methylobacteriaceae</taxon>
        <taxon>Methylobacterium</taxon>
    </lineage>
</organism>
<dbReference type="RefSeq" id="WP_048463628.1">
    <property type="nucleotide sequence ID" value="NZ_JBNTQU010000071.1"/>
</dbReference>
<accession>A0A0J6VBC1</accession>